<name>A0ABX0V0Q8_9HYPH</name>
<gene>
    <name evidence="2" type="ORF">FHS82_002581</name>
</gene>
<evidence type="ECO:0000313" key="3">
    <source>
        <dbReference type="Proteomes" id="UP001429580"/>
    </source>
</evidence>
<comment type="caution">
    <text evidence="2">The sequence shown here is derived from an EMBL/GenBank/DDBJ whole genome shotgun (WGS) entry which is preliminary data.</text>
</comment>
<organism evidence="2 3">
    <name type="scientific">Pseudochelatococcus lubricantis</name>
    <dbReference type="NCBI Taxonomy" id="1538102"/>
    <lineage>
        <taxon>Bacteria</taxon>
        <taxon>Pseudomonadati</taxon>
        <taxon>Pseudomonadota</taxon>
        <taxon>Alphaproteobacteria</taxon>
        <taxon>Hyphomicrobiales</taxon>
        <taxon>Chelatococcaceae</taxon>
        <taxon>Pseudochelatococcus</taxon>
    </lineage>
</organism>
<feature type="compositionally biased region" description="Pro residues" evidence="1">
    <location>
        <begin position="39"/>
        <end position="50"/>
    </location>
</feature>
<dbReference type="EMBL" id="JAASQI010000005">
    <property type="protein sequence ID" value="NIJ58733.1"/>
    <property type="molecule type" value="Genomic_DNA"/>
</dbReference>
<accession>A0ABX0V0Q8</accession>
<dbReference type="Proteomes" id="UP001429580">
    <property type="component" value="Unassembled WGS sequence"/>
</dbReference>
<reference evidence="2 3" key="1">
    <citation type="submission" date="2020-03" db="EMBL/GenBank/DDBJ databases">
        <title>Genomic Encyclopedia of Type Strains, Phase IV (KMG-IV): sequencing the most valuable type-strain genomes for metagenomic binning, comparative biology and taxonomic classification.</title>
        <authorList>
            <person name="Goeker M."/>
        </authorList>
    </citation>
    <scope>NUCLEOTIDE SEQUENCE [LARGE SCALE GENOMIC DNA]</scope>
    <source>
        <strain evidence="2 3">DSM 103870</strain>
    </source>
</reference>
<dbReference type="RefSeq" id="WP_166953390.1">
    <property type="nucleotide sequence ID" value="NZ_JAASQI010000005.1"/>
</dbReference>
<feature type="region of interest" description="Disordered" evidence="1">
    <location>
        <begin position="32"/>
        <end position="68"/>
    </location>
</feature>
<sequence>MSITMEAIFGVEAREEAYSGVQALKLLPPHDYCQRLKPQPRPGNTFPPPRQETRNKKPSNQHKPREAT</sequence>
<keyword evidence="3" id="KW-1185">Reference proteome</keyword>
<proteinExistence type="predicted"/>
<evidence type="ECO:0000313" key="2">
    <source>
        <dbReference type="EMBL" id="NIJ58733.1"/>
    </source>
</evidence>
<evidence type="ECO:0000256" key="1">
    <source>
        <dbReference type="SAM" id="MobiDB-lite"/>
    </source>
</evidence>
<protein>
    <submittedName>
        <fullName evidence="2">Uncharacterized protein</fullName>
    </submittedName>
</protein>